<dbReference type="Proteomes" id="UP001195769">
    <property type="component" value="Unassembled WGS sequence"/>
</dbReference>
<gene>
    <name evidence="1" type="ORF">F5891DRAFT_1280220</name>
</gene>
<proteinExistence type="predicted"/>
<dbReference type="RefSeq" id="XP_041222654.1">
    <property type="nucleotide sequence ID" value="XM_041370401.1"/>
</dbReference>
<name>A0AAD4E2G6_9AGAM</name>
<evidence type="ECO:0000313" key="1">
    <source>
        <dbReference type="EMBL" id="KAG1897078.1"/>
    </source>
</evidence>
<reference evidence="1" key="1">
    <citation type="journal article" date="2020" name="New Phytol.">
        <title>Comparative genomics reveals dynamic genome evolution in host specialist ectomycorrhizal fungi.</title>
        <authorList>
            <person name="Lofgren L.A."/>
            <person name="Nguyen N.H."/>
            <person name="Vilgalys R."/>
            <person name="Ruytinx J."/>
            <person name="Liao H.L."/>
            <person name="Branco S."/>
            <person name="Kuo A."/>
            <person name="LaButti K."/>
            <person name="Lipzen A."/>
            <person name="Andreopoulos W."/>
            <person name="Pangilinan J."/>
            <person name="Riley R."/>
            <person name="Hundley H."/>
            <person name="Na H."/>
            <person name="Barry K."/>
            <person name="Grigoriev I.V."/>
            <person name="Stajich J.E."/>
            <person name="Kennedy P.G."/>
        </authorList>
    </citation>
    <scope>NUCLEOTIDE SEQUENCE</scope>
    <source>
        <strain evidence="1">FC203</strain>
    </source>
</reference>
<dbReference type="GeneID" id="64664699"/>
<organism evidence="1 2">
    <name type="scientific">Suillus fuscotomentosus</name>
    <dbReference type="NCBI Taxonomy" id="1912939"/>
    <lineage>
        <taxon>Eukaryota</taxon>
        <taxon>Fungi</taxon>
        <taxon>Dikarya</taxon>
        <taxon>Basidiomycota</taxon>
        <taxon>Agaricomycotina</taxon>
        <taxon>Agaricomycetes</taxon>
        <taxon>Agaricomycetidae</taxon>
        <taxon>Boletales</taxon>
        <taxon>Suillineae</taxon>
        <taxon>Suillaceae</taxon>
        <taxon>Suillus</taxon>
    </lineage>
</organism>
<comment type="caution">
    <text evidence="1">The sequence shown here is derived from an EMBL/GenBank/DDBJ whole genome shotgun (WGS) entry which is preliminary data.</text>
</comment>
<protein>
    <submittedName>
        <fullName evidence="1">Uncharacterized protein</fullName>
    </submittedName>
</protein>
<sequence>MWMTACYKMGVRGVRKCQRRRTMQDVMSNRLDERINIGLQKVGYINRFRLRQEFSSYVFRLDQFVTINRLEHLETMSAPPGLSVSVSNSNLGESVHSLCGRTK</sequence>
<evidence type="ECO:0000313" key="2">
    <source>
        <dbReference type="Proteomes" id="UP001195769"/>
    </source>
</evidence>
<dbReference type="EMBL" id="JABBWK010000049">
    <property type="protein sequence ID" value="KAG1897078.1"/>
    <property type="molecule type" value="Genomic_DNA"/>
</dbReference>
<dbReference type="AlphaFoldDB" id="A0AAD4E2G6"/>
<accession>A0AAD4E2G6</accession>
<keyword evidence="2" id="KW-1185">Reference proteome</keyword>